<dbReference type="OrthoDB" id="333038at2"/>
<dbReference type="CDD" id="cd00586">
    <property type="entry name" value="4HBT"/>
    <property type="match status" value="1"/>
</dbReference>
<dbReference type="Gene3D" id="3.10.129.10">
    <property type="entry name" value="Hotdog Thioesterase"/>
    <property type="match status" value="1"/>
</dbReference>
<protein>
    <submittedName>
        <fullName evidence="3">Acyl-CoA thioesterase YbgC</fullName>
    </submittedName>
</protein>
<sequence length="132" mass="14823">MNGKANYQTALTVRVGDINYGGHLGHDRLITLLHQARIDFFNALGGNELDFFGIGLIMRRLQVDYLAEAFLGEVLTVEMEIVEVKPSRFSIAYRVLNSEKLVATAQTLMVAFDYQLRKVRPLPDEFYAAIGA</sequence>
<name>A0A380MSY2_9GAMM</name>
<comment type="similarity">
    <text evidence="1">Belongs to the 4-hydroxybenzoyl-CoA thioesterase family.</text>
</comment>
<dbReference type="GO" id="GO:0047617">
    <property type="term" value="F:fatty acyl-CoA hydrolase activity"/>
    <property type="evidence" value="ECO:0007669"/>
    <property type="project" value="TreeGrafter"/>
</dbReference>
<evidence type="ECO:0000256" key="1">
    <source>
        <dbReference type="ARBA" id="ARBA00005953"/>
    </source>
</evidence>
<proteinExistence type="inferred from homology"/>
<keyword evidence="2" id="KW-0378">Hydrolase</keyword>
<dbReference type="PANTHER" id="PTHR31793">
    <property type="entry name" value="4-HYDROXYBENZOYL-COA THIOESTERASE FAMILY MEMBER"/>
    <property type="match status" value="1"/>
</dbReference>
<dbReference type="PANTHER" id="PTHR31793:SF27">
    <property type="entry name" value="NOVEL THIOESTERASE SUPERFAMILY DOMAIN AND SAPOSIN A-TYPE DOMAIN CONTAINING PROTEIN (0610012H03RIK)"/>
    <property type="match status" value="1"/>
</dbReference>
<reference evidence="3 4" key="1">
    <citation type="submission" date="2018-06" db="EMBL/GenBank/DDBJ databases">
        <authorList>
            <consortium name="Pathogen Informatics"/>
            <person name="Doyle S."/>
        </authorList>
    </citation>
    <scope>NUCLEOTIDE SEQUENCE [LARGE SCALE GENOMIC DNA]</scope>
    <source>
        <strain evidence="3 4">NCTC13337</strain>
    </source>
</reference>
<keyword evidence="4" id="KW-1185">Reference proteome</keyword>
<accession>A0A380MSY2</accession>
<dbReference type="AlphaFoldDB" id="A0A380MSY2"/>
<dbReference type="InterPro" id="IPR050563">
    <property type="entry name" value="4-hydroxybenzoyl-CoA_TE"/>
</dbReference>
<dbReference type="Proteomes" id="UP000254601">
    <property type="component" value="Unassembled WGS sequence"/>
</dbReference>
<gene>
    <name evidence="3" type="ORF">NCTC13337_01296</name>
</gene>
<evidence type="ECO:0000313" key="3">
    <source>
        <dbReference type="EMBL" id="SUO95398.1"/>
    </source>
</evidence>
<evidence type="ECO:0000313" key="4">
    <source>
        <dbReference type="Proteomes" id="UP000254601"/>
    </source>
</evidence>
<evidence type="ECO:0000256" key="2">
    <source>
        <dbReference type="ARBA" id="ARBA00022801"/>
    </source>
</evidence>
<dbReference type="SUPFAM" id="SSF54637">
    <property type="entry name" value="Thioesterase/thiol ester dehydrase-isomerase"/>
    <property type="match status" value="1"/>
</dbReference>
<dbReference type="EMBL" id="UHIC01000001">
    <property type="protein sequence ID" value="SUO95398.1"/>
    <property type="molecule type" value="Genomic_DNA"/>
</dbReference>
<organism evidence="3 4">
    <name type="scientific">Suttonella ornithocola</name>
    <dbReference type="NCBI Taxonomy" id="279832"/>
    <lineage>
        <taxon>Bacteria</taxon>
        <taxon>Pseudomonadati</taxon>
        <taxon>Pseudomonadota</taxon>
        <taxon>Gammaproteobacteria</taxon>
        <taxon>Cardiobacteriales</taxon>
        <taxon>Cardiobacteriaceae</taxon>
        <taxon>Suttonella</taxon>
    </lineage>
</organism>
<dbReference type="RefSeq" id="WP_072575540.1">
    <property type="nucleotide sequence ID" value="NZ_LWHB01000012.1"/>
</dbReference>
<dbReference type="InterPro" id="IPR029069">
    <property type="entry name" value="HotDog_dom_sf"/>
</dbReference>
<dbReference type="Pfam" id="PF13279">
    <property type="entry name" value="4HBT_2"/>
    <property type="match status" value="1"/>
</dbReference>